<evidence type="ECO:0000313" key="3">
    <source>
        <dbReference type="Proteomes" id="UP001596383"/>
    </source>
</evidence>
<dbReference type="AlphaFoldDB" id="A0ABD5SLL4"/>
<keyword evidence="3" id="KW-1185">Reference proteome</keyword>
<feature type="transmembrane region" description="Helical" evidence="1">
    <location>
        <begin position="36"/>
        <end position="64"/>
    </location>
</feature>
<name>A0ABD5SLL4_9EURY</name>
<proteinExistence type="predicted"/>
<evidence type="ECO:0000313" key="2">
    <source>
        <dbReference type="EMBL" id="MFC6765917.1"/>
    </source>
</evidence>
<protein>
    <submittedName>
        <fullName evidence="2">Uncharacterized protein</fullName>
    </submittedName>
</protein>
<dbReference type="RefSeq" id="WP_273738910.1">
    <property type="nucleotide sequence ID" value="NZ_JAQIVI010000201.1"/>
</dbReference>
<dbReference type="Proteomes" id="UP001596383">
    <property type="component" value="Unassembled WGS sequence"/>
</dbReference>
<accession>A0ABD5SLL4</accession>
<gene>
    <name evidence="2" type="ORF">ACFQE6_13250</name>
</gene>
<organism evidence="2 3">
    <name type="scientific">Natrinema soli</name>
    <dbReference type="NCBI Taxonomy" id="1930624"/>
    <lineage>
        <taxon>Archaea</taxon>
        <taxon>Methanobacteriati</taxon>
        <taxon>Methanobacteriota</taxon>
        <taxon>Stenosarchaea group</taxon>
        <taxon>Halobacteria</taxon>
        <taxon>Halobacteriales</taxon>
        <taxon>Natrialbaceae</taxon>
        <taxon>Natrinema</taxon>
    </lineage>
</organism>
<keyword evidence="1" id="KW-1133">Transmembrane helix</keyword>
<comment type="caution">
    <text evidence="2">The sequence shown here is derived from an EMBL/GenBank/DDBJ whole genome shotgun (WGS) entry which is preliminary data.</text>
</comment>
<keyword evidence="1" id="KW-0472">Membrane</keyword>
<reference evidence="2 3" key="1">
    <citation type="journal article" date="2019" name="Int. J. Syst. Evol. Microbiol.">
        <title>The Global Catalogue of Microorganisms (GCM) 10K type strain sequencing project: providing services to taxonomists for standard genome sequencing and annotation.</title>
        <authorList>
            <consortium name="The Broad Institute Genomics Platform"/>
            <consortium name="The Broad Institute Genome Sequencing Center for Infectious Disease"/>
            <person name="Wu L."/>
            <person name="Ma J."/>
        </authorList>
    </citation>
    <scope>NUCLEOTIDE SEQUENCE [LARGE SCALE GENOMIC DNA]</scope>
    <source>
        <strain evidence="2 3">LMG 29247</strain>
    </source>
</reference>
<dbReference type="EMBL" id="JBHSWV010000201">
    <property type="protein sequence ID" value="MFC6765917.1"/>
    <property type="molecule type" value="Genomic_DNA"/>
</dbReference>
<keyword evidence="1" id="KW-0812">Transmembrane</keyword>
<sequence length="67" mass="6825">MDTVTPLNVANRVVNDLSEMTELFGDVAMGAGLAPLLILTGALLVAFSMGVFGVLTLGAVGNLFTAN</sequence>
<evidence type="ECO:0000256" key="1">
    <source>
        <dbReference type="SAM" id="Phobius"/>
    </source>
</evidence>
<dbReference type="Pfam" id="PF26067">
    <property type="entry name" value="DUF8024"/>
    <property type="match status" value="1"/>
</dbReference>
<dbReference type="InterPro" id="IPR058337">
    <property type="entry name" value="DUF8024"/>
</dbReference>